<dbReference type="InterPro" id="IPR050131">
    <property type="entry name" value="Peptidase_S8_subtilisin-like"/>
</dbReference>
<dbReference type="EMBL" id="JAENHK010000001">
    <property type="protein sequence ID" value="MBK1894154.1"/>
    <property type="molecule type" value="Genomic_DNA"/>
</dbReference>
<evidence type="ECO:0000256" key="3">
    <source>
        <dbReference type="ARBA" id="ARBA00022729"/>
    </source>
</evidence>
<evidence type="ECO:0000313" key="9">
    <source>
        <dbReference type="EMBL" id="MBK1894154.1"/>
    </source>
</evidence>
<proteinExistence type="inferred from homology"/>
<evidence type="ECO:0000313" key="10">
    <source>
        <dbReference type="Proteomes" id="UP000628669"/>
    </source>
</evidence>
<dbReference type="Pfam" id="PF00082">
    <property type="entry name" value="Peptidase_S8"/>
    <property type="match status" value="1"/>
</dbReference>
<protein>
    <submittedName>
        <fullName evidence="9">S8 family peptidase</fullName>
    </submittedName>
</protein>
<evidence type="ECO:0000256" key="4">
    <source>
        <dbReference type="ARBA" id="ARBA00022801"/>
    </source>
</evidence>
<dbReference type="NCBIfam" id="TIGR04183">
    <property type="entry name" value="Por_Secre_tail"/>
    <property type="match status" value="1"/>
</dbReference>
<comment type="caution">
    <text evidence="9">The sequence shown here is derived from an EMBL/GenBank/DDBJ whole genome shotgun (WGS) entry which is preliminary data.</text>
</comment>
<evidence type="ECO:0000256" key="1">
    <source>
        <dbReference type="ARBA" id="ARBA00011073"/>
    </source>
</evidence>
<name>A0ABS1FPF9_9FLAO</name>
<dbReference type="PROSITE" id="PS51892">
    <property type="entry name" value="SUBTILASE"/>
    <property type="match status" value="1"/>
</dbReference>
<dbReference type="Proteomes" id="UP000628669">
    <property type="component" value="Unassembled WGS sequence"/>
</dbReference>
<dbReference type="Gene3D" id="3.40.50.200">
    <property type="entry name" value="Peptidase S8/S53 domain"/>
    <property type="match status" value="1"/>
</dbReference>
<keyword evidence="4" id="KW-0378">Hydrolase</keyword>
<gene>
    <name evidence="9" type="ORF">JHL15_00125</name>
</gene>
<dbReference type="InterPro" id="IPR015500">
    <property type="entry name" value="Peptidase_S8_subtilisin-rel"/>
</dbReference>
<feature type="domain" description="Peptidase S8/S53" evidence="7">
    <location>
        <begin position="192"/>
        <end position="448"/>
    </location>
</feature>
<evidence type="ECO:0000256" key="6">
    <source>
        <dbReference type="PROSITE-ProRule" id="PRU01240"/>
    </source>
</evidence>
<dbReference type="InterPro" id="IPR026444">
    <property type="entry name" value="Secre_tail"/>
</dbReference>
<sequence length="565" mass="62188">MKRKIFILLIFCFAISFGQSRKGQFQLQQNSRSHSLYVSFSKAAGSHDLIPYVLDKNPSLKEFVKKNDLSFVNDLGFDDRKLNEMIEASKKNKQTGESIEKLKRIYKIETPTKENEDIIKLAQGLEKFTEVEYVSIQSNEPITPPFINTFVATPNLEASQTYLLADPGINVNYAWSRGITGQNVRVRDVEYGFHKSHEMLVSRSAIQFESGVSPNSSLTNPNSSYYNFLDHGTAVMSILGSAKDNIGLSGTAYNATEMKGFLEWTTSSYNRVAAVSRSINASHAGDIILYEMQTGGQNSNYVLAEYDNLIWDLTKAATDSGIIIIAAAGNGNENLDASFYSAYRARGNSGAIVVGAGSNTTQHSKLSFSTYGSRVDVQGWGQNVLAAGYGDWAKYDNDNNRTYNLFNGTSSATPIVASAAILIQSFNFQQTGQYLTSAKMRTLLINTGIPQGGDLSTKIGPLPNIKAAIQYLENNKTAPSISDKALSLAPLKIEVYPNPASNYISVRNSENKDINFEIFTMTGQLILKGITSTDKKLDVSNLPKGNYLINATDGERRVVEKFIKQ</sequence>
<evidence type="ECO:0000256" key="5">
    <source>
        <dbReference type="ARBA" id="ARBA00022825"/>
    </source>
</evidence>
<dbReference type="InterPro" id="IPR000209">
    <property type="entry name" value="Peptidase_S8/S53_dom"/>
</dbReference>
<dbReference type="PANTHER" id="PTHR43806">
    <property type="entry name" value="PEPTIDASE S8"/>
    <property type="match status" value="1"/>
</dbReference>
<evidence type="ECO:0000259" key="8">
    <source>
        <dbReference type="Pfam" id="PF18962"/>
    </source>
</evidence>
<comment type="similarity">
    <text evidence="1 6">Belongs to the peptidase S8 family.</text>
</comment>
<keyword evidence="3" id="KW-0732">Signal</keyword>
<dbReference type="InterPro" id="IPR036852">
    <property type="entry name" value="Peptidase_S8/S53_dom_sf"/>
</dbReference>
<keyword evidence="10" id="KW-1185">Reference proteome</keyword>
<evidence type="ECO:0000259" key="7">
    <source>
        <dbReference type="Pfam" id="PF00082"/>
    </source>
</evidence>
<feature type="domain" description="Secretion system C-terminal sorting" evidence="8">
    <location>
        <begin position="495"/>
        <end position="563"/>
    </location>
</feature>
<dbReference type="RefSeq" id="WP_200241304.1">
    <property type="nucleotide sequence ID" value="NZ_JAENHK010000001.1"/>
</dbReference>
<dbReference type="SUPFAM" id="SSF52743">
    <property type="entry name" value="Subtilisin-like"/>
    <property type="match status" value="1"/>
</dbReference>
<keyword evidence="2" id="KW-0645">Protease</keyword>
<dbReference type="Pfam" id="PF18962">
    <property type="entry name" value="Por_Secre_tail"/>
    <property type="match status" value="1"/>
</dbReference>
<dbReference type="PANTHER" id="PTHR43806:SF11">
    <property type="entry name" value="CEREVISIN-RELATED"/>
    <property type="match status" value="1"/>
</dbReference>
<accession>A0ABS1FPF9</accession>
<keyword evidence="5" id="KW-0720">Serine protease</keyword>
<comment type="caution">
    <text evidence="6">Lacks conserved residue(s) required for the propagation of feature annotation.</text>
</comment>
<reference evidence="10" key="1">
    <citation type="submission" date="2021-01" db="EMBL/GenBank/DDBJ databases">
        <title>Genome public.</title>
        <authorList>
            <person name="Liu C."/>
            <person name="Sun Q."/>
        </authorList>
    </citation>
    <scope>NUCLEOTIDE SEQUENCE [LARGE SCALE GENOMIC DNA]</scope>
    <source>
        <strain evidence="10">YIM B02567</strain>
    </source>
</reference>
<organism evidence="9 10">
    <name type="scientific">Chryseobacterium paridis</name>
    <dbReference type="NCBI Taxonomy" id="2800328"/>
    <lineage>
        <taxon>Bacteria</taxon>
        <taxon>Pseudomonadati</taxon>
        <taxon>Bacteroidota</taxon>
        <taxon>Flavobacteriia</taxon>
        <taxon>Flavobacteriales</taxon>
        <taxon>Weeksellaceae</taxon>
        <taxon>Chryseobacterium group</taxon>
        <taxon>Chryseobacterium</taxon>
    </lineage>
</organism>
<evidence type="ECO:0000256" key="2">
    <source>
        <dbReference type="ARBA" id="ARBA00022670"/>
    </source>
</evidence>
<dbReference type="PRINTS" id="PR00723">
    <property type="entry name" value="SUBTILISIN"/>
</dbReference>